<evidence type="ECO:0000313" key="2">
    <source>
        <dbReference type="EMBL" id="MFD0944278.1"/>
    </source>
</evidence>
<comment type="caution">
    <text evidence="2">The sequence shown here is derived from an EMBL/GenBank/DDBJ whole genome shotgun (WGS) entry which is preliminary data.</text>
</comment>
<feature type="domain" description="Enoyl reductase (ER)" evidence="1">
    <location>
        <begin position="8"/>
        <end position="323"/>
    </location>
</feature>
<organism evidence="2 3">
    <name type="scientific">Savagea faecisuis</name>
    <dbReference type="NCBI Taxonomy" id="1274803"/>
    <lineage>
        <taxon>Bacteria</taxon>
        <taxon>Bacillati</taxon>
        <taxon>Bacillota</taxon>
        <taxon>Bacilli</taxon>
        <taxon>Bacillales</taxon>
        <taxon>Caryophanaceae</taxon>
        <taxon>Savagea</taxon>
    </lineage>
</organism>
<dbReference type="Pfam" id="PF00107">
    <property type="entry name" value="ADH_zinc_N"/>
    <property type="match status" value="1"/>
</dbReference>
<evidence type="ECO:0000313" key="3">
    <source>
        <dbReference type="Proteomes" id="UP001596976"/>
    </source>
</evidence>
<sequence>MQAYVHEGDQYVLKEIPVAQCGDDEVRVSLRAASLNRRDLYIKNRRQGEQTPLVLGSDGAGVIEEVGANVTNWKVGDEVLINPSLRWDTQSEATPEDYDILGMPDHGTFAEQIIISAEQIEPTLAHLTWEENASLALAGMTGYRALVTKGEVTKEDTVFIPGGSSGVATYIIQIAKALGARVITSSRDEKKRQQLEDLGADLVLQTNEDWVAALQDETITLVIDSVGRATFNRSLEVLQRGGCLVVFGATTEDTVELDLRTFFYNQQRIIGSTMACREELRQFLSLMAQHKLKPVIDRAYPLAEAASAMKRLEQSEQFGKVVLEMN</sequence>
<dbReference type="Pfam" id="PF08240">
    <property type="entry name" value="ADH_N"/>
    <property type="match status" value="1"/>
</dbReference>
<dbReference type="InterPro" id="IPR020843">
    <property type="entry name" value="ER"/>
</dbReference>
<dbReference type="InterPro" id="IPR052711">
    <property type="entry name" value="Zinc_ADH-like"/>
</dbReference>
<dbReference type="SMART" id="SM00829">
    <property type="entry name" value="PKS_ER"/>
    <property type="match status" value="1"/>
</dbReference>
<dbReference type="InterPro" id="IPR013154">
    <property type="entry name" value="ADH-like_N"/>
</dbReference>
<dbReference type="SUPFAM" id="SSF51735">
    <property type="entry name" value="NAD(P)-binding Rossmann-fold domains"/>
    <property type="match status" value="1"/>
</dbReference>
<reference evidence="3" key="1">
    <citation type="journal article" date="2019" name="Int. J. Syst. Evol. Microbiol.">
        <title>The Global Catalogue of Microorganisms (GCM) 10K type strain sequencing project: providing services to taxonomists for standard genome sequencing and annotation.</title>
        <authorList>
            <consortium name="The Broad Institute Genomics Platform"/>
            <consortium name="The Broad Institute Genome Sequencing Center for Infectious Disease"/>
            <person name="Wu L."/>
            <person name="Ma J."/>
        </authorList>
    </citation>
    <scope>NUCLEOTIDE SEQUENCE [LARGE SCALE GENOMIC DNA]</scope>
    <source>
        <strain evidence="3">CCUG 63563</strain>
    </source>
</reference>
<proteinExistence type="predicted"/>
<dbReference type="EMBL" id="JBHTJF010000035">
    <property type="protein sequence ID" value="MFD0944278.1"/>
    <property type="molecule type" value="Genomic_DNA"/>
</dbReference>
<dbReference type="InterPro" id="IPR036291">
    <property type="entry name" value="NAD(P)-bd_dom_sf"/>
</dbReference>
<dbReference type="PANTHER" id="PTHR45033">
    <property type="match status" value="1"/>
</dbReference>
<keyword evidence="3" id="KW-1185">Reference proteome</keyword>
<name>A0ABW3GYL2_9BACL</name>
<protein>
    <submittedName>
        <fullName evidence="2">Zinc-binding dehydrogenase</fullName>
    </submittedName>
</protein>
<accession>A0ABW3GYL2</accession>
<dbReference type="Proteomes" id="UP001596976">
    <property type="component" value="Unassembled WGS sequence"/>
</dbReference>
<dbReference type="Gene3D" id="3.90.180.10">
    <property type="entry name" value="Medium-chain alcohol dehydrogenases, catalytic domain"/>
    <property type="match status" value="1"/>
</dbReference>
<dbReference type="InterPro" id="IPR011032">
    <property type="entry name" value="GroES-like_sf"/>
</dbReference>
<dbReference type="Gene3D" id="3.40.50.720">
    <property type="entry name" value="NAD(P)-binding Rossmann-like Domain"/>
    <property type="match status" value="1"/>
</dbReference>
<dbReference type="SUPFAM" id="SSF50129">
    <property type="entry name" value="GroES-like"/>
    <property type="match status" value="1"/>
</dbReference>
<dbReference type="PANTHER" id="PTHR45033:SF3">
    <property type="entry name" value="DEHYDROGENASE, PUTATIVE (AFU_ORTHOLOGUE AFUA_2G13270)-RELATED"/>
    <property type="match status" value="1"/>
</dbReference>
<evidence type="ECO:0000259" key="1">
    <source>
        <dbReference type="SMART" id="SM00829"/>
    </source>
</evidence>
<dbReference type="RefSeq" id="WP_381013414.1">
    <property type="nucleotide sequence ID" value="NZ_JBHTJF010000035.1"/>
</dbReference>
<dbReference type="InterPro" id="IPR013149">
    <property type="entry name" value="ADH-like_C"/>
</dbReference>
<gene>
    <name evidence="2" type="ORF">ACFQ0V_11045</name>
</gene>